<dbReference type="EMBL" id="BMWG01000019">
    <property type="protein sequence ID" value="GGZ49838.1"/>
    <property type="molecule type" value="Genomic_DNA"/>
</dbReference>
<keyword evidence="1" id="KW-0560">Oxidoreductase</keyword>
<gene>
    <name evidence="3" type="ORF">GCM10010387_50160</name>
</gene>
<name>A0A918V0B5_9ACTN</name>
<protein>
    <submittedName>
        <fullName evidence="3">Uncharacterized protein</fullName>
    </submittedName>
</protein>
<dbReference type="Proteomes" id="UP000630936">
    <property type="component" value="Unassembled WGS sequence"/>
</dbReference>
<sequence>MIADFRLRIIEQADELVEILGHEGHPPTLARWELSCIAEAMAPAGLEQLSTLMDRRMEAAGRRIRLVRKADGVVCLSPPQNATMSNGCMGLWALAAGNALIVGPPQRTTGRSSPPARGRSRGCSPCSGIGMSAPPARGSYGLSPGLSSLASVVPARAGIVRSTEPSAGCRARLTCSCGAARQPGRPGG</sequence>
<organism evidence="3 4">
    <name type="scientific">Streptomyces inusitatus</name>
    <dbReference type="NCBI Taxonomy" id="68221"/>
    <lineage>
        <taxon>Bacteria</taxon>
        <taxon>Bacillati</taxon>
        <taxon>Actinomycetota</taxon>
        <taxon>Actinomycetes</taxon>
        <taxon>Kitasatosporales</taxon>
        <taxon>Streptomycetaceae</taxon>
        <taxon>Streptomyces</taxon>
    </lineage>
</organism>
<reference evidence="3" key="1">
    <citation type="journal article" date="2014" name="Int. J. Syst. Evol. Microbiol.">
        <title>Complete genome sequence of Corynebacterium casei LMG S-19264T (=DSM 44701T), isolated from a smear-ripened cheese.</title>
        <authorList>
            <consortium name="US DOE Joint Genome Institute (JGI-PGF)"/>
            <person name="Walter F."/>
            <person name="Albersmeier A."/>
            <person name="Kalinowski J."/>
            <person name="Ruckert C."/>
        </authorList>
    </citation>
    <scope>NUCLEOTIDE SEQUENCE</scope>
    <source>
        <strain evidence="3">JCM 4988</strain>
    </source>
</reference>
<reference evidence="3" key="2">
    <citation type="submission" date="2020-09" db="EMBL/GenBank/DDBJ databases">
        <authorList>
            <person name="Sun Q."/>
            <person name="Ohkuma M."/>
        </authorList>
    </citation>
    <scope>NUCLEOTIDE SEQUENCE</scope>
    <source>
        <strain evidence="3">JCM 4988</strain>
    </source>
</reference>
<proteinExistence type="predicted"/>
<dbReference type="InterPro" id="IPR016161">
    <property type="entry name" value="Ald_DH/histidinol_DH"/>
</dbReference>
<evidence type="ECO:0000313" key="4">
    <source>
        <dbReference type="Proteomes" id="UP000630936"/>
    </source>
</evidence>
<dbReference type="InterPro" id="IPR016162">
    <property type="entry name" value="Ald_DH_N"/>
</dbReference>
<comment type="caution">
    <text evidence="3">The sequence shown here is derived from an EMBL/GenBank/DDBJ whole genome shotgun (WGS) entry which is preliminary data.</text>
</comment>
<feature type="region of interest" description="Disordered" evidence="2">
    <location>
        <begin position="105"/>
        <end position="128"/>
    </location>
</feature>
<dbReference type="Gene3D" id="3.40.605.10">
    <property type="entry name" value="Aldehyde Dehydrogenase, Chain A, domain 1"/>
    <property type="match status" value="1"/>
</dbReference>
<feature type="compositionally biased region" description="Low complexity" evidence="2">
    <location>
        <begin position="110"/>
        <end position="125"/>
    </location>
</feature>
<keyword evidence="4" id="KW-1185">Reference proteome</keyword>
<evidence type="ECO:0000256" key="1">
    <source>
        <dbReference type="ARBA" id="ARBA00023002"/>
    </source>
</evidence>
<evidence type="ECO:0000313" key="3">
    <source>
        <dbReference type="EMBL" id="GGZ49838.1"/>
    </source>
</evidence>
<dbReference type="GO" id="GO:0016491">
    <property type="term" value="F:oxidoreductase activity"/>
    <property type="evidence" value="ECO:0007669"/>
    <property type="project" value="UniProtKB-KW"/>
</dbReference>
<dbReference type="SUPFAM" id="SSF53720">
    <property type="entry name" value="ALDH-like"/>
    <property type="match status" value="1"/>
</dbReference>
<accession>A0A918V0B5</accession>
<evidence type="ECO:0000256" key="2">
    <source>
        <dbReference type="SAM" id="MobiDB-lite"/>
    </source>
</evidence>
<dbReference type="AlphaFoldDB" id="A0A918V0B5"/>